<dbReference type="InterPro" id="IPR019401">
    <property type="entry name" value="Znf_CHCC"/>
</dbReference>
<dbReference type="GO" id="GO:0005739">
    <property type="term" value="C:mitochondrion"/>
    <property type="evidence" value="ECO:0007669"/>
    <property type="project" value="GOC"/>
</dbReference>
<gene>
    <name evidence="3" type="ORF">I9W82_003064</name>
</gene>
<dbReference type="Pfam" id="PF10276">
    <property type="entry name" value="zf-CHCC"/>
    <property type="match status" value="1"/>
</dbReference>
<evidence type="ECO:0000259" key="2">
    <source>
        <dbReference type="Pfam" id="PF10276"/>
    </source>
</evidence>
<proteinExistence type="predicted"/>
<feature type="domain" description="Zinc finger CHCC-type" evidence="2">
    <location>
        <begin position="129"/>
        <end position="166"/>
    </location>
</feature>
<dbReference type="AlphaFoldDB" id="A0A8H7ZII7"/>
<feature type="compositionally biased region" description="Low complexity" evidence="1">
    <location>
        <begin position="25"/>
        <end position="41"/>
    </location>
</feature>
<feature type="compositionally biased region" description="Polar residues" evidence="1">
    <location>
        <begin position="47"/>
        <end position="57"/>
    </location>
</feature>
<comment type="caution">
    <text evidence="3">The sequence shown here is derived from an EMBL/GenBank/DDBJ whole genome shotgun (WGS) entry which is preliminary data.</text>
</comment>
<keyword evidence="4" id="KW-1185">Reference proteome</keyword>
<dbReference type="GeneID" id="93651693"/>
<dbReference type="PANTHER" id="PTHR13156:SF0">
    <property type="entry name" value="NADH DEHYDROGENASE [UBIQUINONE] IRON-SULFUR PROTEIN 6, MITOCHONDRIAL"/>
    <property type="match status" value="1"/>
</dbReference>
<dbReference type="PANTHER" id="PTHR13156">
    <property type="entry name" value="NADH-UBIQUINONE OXIDOREDUCTASE 13 KD-A SUBUNIT"/>
    <property type="match status" value="1"/>
</dbReference>
<name>A0A8H7ZII7_9ASCO</name>
<dbReference type="Gene3D" id="2.60.260.40">
    <property type="entry name" value="q5lls5 like domains"/>
    <property type="match status" value="1"/>
</dbReference>
<dbReference type="EMBL" id="JAEOAQ010000003">
    <property type="protein sequence ID" value="KAG5419297.1"/>
    <property type="molecule type" value="Genomic_DNA"/>
</dbReference>
<feature type="region of interest" description="Disordered" evidence="1">
    <location>
        <begin position="21"/>
        <end position="57"/>
    </location>
</feature>
<dbReference type="Proteomes" id="UP000669133">
    <property type="component" value="Unassembled WGS sequence"/>
</dbReference>
<evidence type="ECO:0000256" key="1">
    <source>
        <dbReference type="SAM" id="MobiDB-lite"/>
    </source>
</evidence>
<protein>
    <recommendedName>
        <fullName evidence="2">Zinc finger CHCC-type domain-containing protein</fullName>
    </recommendedName>
</protein>
<evidence type="ECO:0000313" key="3">
    <source>
        <dbReference type="EMBL" id="KAG5419297.1"/>
    </source>
</evidence>
<sequence>MLRISNRITPRALSFVRYNYTSSAPPTTQESTPTKTSTSTPAEEDASSSLARPQSSQLNLKDLKNNVYAKPAPNRDTTWTESQQARIDVISKYPFRFTQRDLAEQPRPYSAMELIAKEPIRYLKPEEGNIAVCDGNRGNTLQGHPKIFINLDKAQANTCGYCGLRYAKEEFREEIEAKEKL</sequence>
<dbReference type="OrthoDB" id="307899at2759"/>
<evidence type="ECO:0000313" key="4">
    <source>
        <dbReference type="Proteomes" id="UP000669133"/>
    </source>
</evidence>
<dbReference type="GO" id="GO:0006120">
    <property type="term" value="P:mitochondrial electron transport, NADH to ubiquinone"/>
    <property type="evidence" value="ECO:0007669"/>
    <property type="project" value="TreeGrafter"/>
</dbReference>
<accession>A0A8H7ZII7</accession>
<dbReference type="RefSeq" id="XP_067548413.1">
    <property type="nucleotide sequence ID" value="XM_067691989.1"/>
</dbReference>
<organism evidence="3 4">
    <name type="scientific">Candida metapsilosis</name>
    <dbReference type="NCBI Taxonomy" id="273372"/>
    <lineage>
        <taxon>Eukaryota</taxon>
        <taxon>Fungi</taxon>
        <taxon>Dikarya</taxon>
        <taxon>Ascomycota</taxon>
        <taxon>Saccharomycotina</taxon>
        <taxon>Pichiomycetes</taxon>
        <taxon>Debaryomycetaceae</taxon>
        <taxon>Candida/Lodderomyces clade</taxon>
        <taxon>Candida</taxon>
    </lineage>
</organism>
<reference evidence="3 4" key="1">
    <citation type="submission" date="2020-12" db="EMBL/GenBank/DDBJ databases">
        <title>Effect of drift, selection, and recombination on the evolution of hybrid genomes in Candida yeast pathogens.</title>
        <authorList>
            <person name="Mixao V."/>
            <person name="Ksiezopolska E."/>
            <person name="Saus E."/>
            <person name="Boekhout T."/>
            <person name="Gacser A."/>
            <person name="Gabaldon T."/>
        </authorList>
    </citation>
    <scope>NUCLEOTIDE SEQUENCE [LARGE SCALE GENOMIC DNA]</scope>
    <source>
        <strain evidence="3 4">BP57</strain>
    </source>
</reference>